<dbReference type="AlphaFoldDB" id="A0A081LCC0"/>
<dbReference type="EMBL" id="JOTP01000006">
    <property type="protein sequence ID" value="KEP26896.1"/>
    <property type="molecule type" value="Genomic_DNA"/>
</dbReference>
<comment type="caution">
    <text evidence="1">The sequence shown here is derived from an EMBL/GenBank/DDBJ whole genome shotgun (WGS) entry which is preliminary data.</text>
</comment>
<name>A0A081LCC0_9BACI</name>
<evidence type="ECO:0000313" key="1">
    <source>
        <dbReference type="EMBL" id="KEP26896.1"/>
    </source>
</evidence>
<reference evidence="1 2" key="1">
    <citation type="submission" date="2012-09" db="EMBL/GenBank/DDBJ databases">
        <title>Genome Sequence of Bacillus sp. DW5-4.</title>
        <authorList>
            <person name="Lai Q."/>
            <person name="Liu Y."/>
            <person name="Shao Z."/>
        </authorList>
    </citation>
    <scope>NUCLEOTIDE SEQUENCE [LARGE SCALE GENOMIC DNA]</scope>
    <source>
        <strain evidence="1 2">DW5-4</strain>
    </source>
</reference>
<keyword evidence="2" id="KW-1185">Reference proteome</keyword>
<proteinExistence type="predicted"/>
<dbReference type="Proteomes" id="UP000028091">
    <property type="component" value="Unassembled WGS sequence"/>
</dbReference>
<gene>
    <name evidence="1" type="ORF">BA70_16895</name>
</gene>
<evidence type="ECO:0000313" key="2">
    <source>
        <dbReference type="Proteomes" id="UP000028091"/>
    </source>
</evidence>
<sequence length="74" mass="8864">MVIKFFWKKFCFFLQTLVFLKKVKEYNTHEKFNSGIFVISKFYILKNVEEICCIKLIKKDIGVMEISSITIFIV</sequence>
<protein>
    <submittedName>
        <fullName evidence="1">Uncharacterized protein</fullName>
    </submittedName>
</protein>
<accession>A0A081LCC0</accession>
<organism evidence="1 2">
    <name type="scientific">Bacillus zhangzhouensis</name>
    <dbReference type="NCBI Taxonomy" id="1178540"/>
    <lineage>
        <taxon>Bacteria</taxon>
        <taxon>Bacillati</taxon>
        <taxon>Bacillota</taxon>
        <taxon>Bacilli</taxon>
        <taxon>Bacillales</taxon>
        <taxon>Bacillaceae</taxon>
        <taxon>Bacillus</taxon>
    </lineage>
</organism>